<proteinExistence type="inferred from homology"/>
<gene>
    <name evidence="6" type="ORF">C7H19_23855</name>
</gene>
<dbReference type="Proteomes" id="UP000239001">
    <property type="component" value="Unassembled WGS sequence"/>
</dbReference>
<evidence type="ECO:0000256" key="3">
    <source>
        <dbReference type="ARBA" id="ARBA00022833"/>
    </source>
</evidence>
<dbReference type="AlphaFoldDB" id="A0A2T1LR16"/>
<keyword evidence="3" id="KW-0862">Zinc</keyword>
<dbReference type="InterPro" id="IPR011057">
    <property type="entry name" value="Mss4-like_sf"/>
</dbReference>
<dbReference type="Pfam" id="PF04828">
    <property type="entry name" value="GFA"/>
    <property type="match status" value="1"/>
</dbReference>
<dbReference type="EMBL" id="PXOH01000055">
    <property type="protein sequence ID" value="PSF30502.1"/>
    <property type="molecule type" value="Genomic_DNA"/>
</dbReference>
<dbReference type="Gene3D" id="3.90.1590.10">
    <property type="entry name" value="glutathione-dependent formaldehyde- activating enzyme (gfa)"/>
    <property type="match status" value="1"/>
</dbReference>
<protein>
    <submittedName>
        <fullName evidence="6">Aldehyde-activating protein</fullName>
    </submittedName>
</protein>
<feature type="domain" description="CENP-V/GFA" evidence="5">
    <location>
        <begin position="7"/>
        <end position="120"/>
    </location>
</feature>
<dbReference type="OrthoDB" id="4188830at2"/>
<organism evidence="6 7">
    <name type="scientific">Aphanothece hegewaldii CCALA 016</name>
    <dbReference type="NCBI Taxonomy" id="2107694"/>
    <lineage>
        <taxon>Bacteria</taxon>
        <taxon>Bacillati</taxon>
        <taxon>Cyanobacteriota</taxon>
        <taxon>Cyanophyceae</taxon>
        <taxon>Oscillatoriophycideae</taxon>
        <taxon>Chroococcales</taxon>
        <taxon>Aphanothecaceae</taxon>
        <taxon>Aphanothece</taxon>
    </lineage>
</organism>
<evidence type="ECO:0000313" key="7">
    <source>
        <dbReference type="Proteomes" id="UP000239001"/>
    </source>
</evidence>
<comment type="caution">
    <text evidence="6">The sequence shown here is derived from an EMBL/GenBank/DDBJ whole genome shotgun (WGS) entry which is preliminary data.</text>
</comment>
<reference evidence="6 7" key="1">
    <citation type="submission" date="2018-03" db="EMBL/GenBank/DDBJ databases">
        <title>The ancient ancestry and fast evolution of plastids.</title>
        <authorList>
            <person name="Moore K.R."/>
            <person name="Magnabosco C."/>
            <person name="Momper L."/>
            <person name="Gold D.A."/>
            <person name="Bosak T."/>
            <person name="Fournier G.P."/>
        </authorList>
    </citation>
    <scope>NUCLEOTIDE SEQUENCE [LARGE SCALE GENOMIC DNA]</scope>
    <source>
        <strain evidence="6 7">CCALA 016</strain>
    </source>
</reference>
<keyword evidence="2" id="KW-0479">Metal-binding</keyword>
<evidence type="ECO:0000256" key="1">
    <source>
        <dbReference type="ARBA" id="ARBA00005495"/>
    </source>
</evidence>
<comment type="similarity">
    <text evidence="1">Belongs to the Gfa family.</text>
</comment>
<dbReference type="PANTHER" id="PTHR33337">
    <property type="entry name" value="GFA DOMAIN-CONTAINING PROTEIN"/>
    <property type="match status" value="1"/>
</dbReference>
<evidence type="ECO:0000256" key="2">
    <source>
        <dbReference type="ARBA" id="ARBA00022723"/>
    </source>
</evidence>
<reference evidence="6 7" key="2">
    <citation type="submission" date="2018-03" db="EMBL/GenBank/DDBJ databases">
        <authorList>
            <person name="Keele B.F."/>
        </authorList>
    </citation>
    <scope>NUCLEOTIDE SEQUENCE [LARGE SCALE GENOMIC DNA]</scope>
    <source>
        <strain evidence="6 7">CCALA 016</strain>
    </source>
</reference>
<dbReference type="PANTHER" id="PTHR33337:SF40">
    <property type="entry name" value="CENP-V_GFA DOMAIN-CONTAINING PROTEIN-RELATED"/>
    <property type="match status" value="1"/>
</dbReference>
<accession>A0A2T1LR16</accession>
<evidence type="ECO:0000259" key="5">
    <source>
        <dbReference type="PROSITE" id="PS51891"/>
    </source>
</evidence>
<dbReference type="GO" id="GO:0016846">
    <property type="term" value="F:carbon-sulfur lyase activity"/>
    <property type="evidence" value="ECO:0007669"/>
    <property type="project" value="InterPro"/>
</dbReference>
<name>A0A2T1LR16_9CHRO</name>
<dbReference type="SUPFAM" id="SSF51316">
    <property type="entry name" value="Mss4-like"/>
    <property type="match status" value="1"/>
</dbReference>
<keyword evidence="4" id="KW-0456">Lyase</keyword>
<dbReference type="PROSITE" id="PS51891">
    <property type="entry name" value="CENP_V_GFA"/>
    <property type="match status" value="1"/>
</dbReference>
<evidence type="ECO:0000313" key="6">
    <source>
        <dbReference type="EMBL" id="PSF30502.1"/>
    </source>
</evidence>
<dbReference type="GO" id="GO:0046872">
    <property type="term" value="F:metal ion binding"/>
    <property type="evidence" value="ECO:0007669"/>
    <property type="project" value="UniProtKB-KW"/>
</dbReference>
<keyword evidence="7" id="KW-1185">Reference proteome</keyword>
<evidence type="ECO:0000256" key="4">
    <source>
        <dbReference type="ARBA" id="ARBA00023239"/>
    </source>
</evidence>
<sequence>MSDTRVGKGHCLCGKVKVTAPTMSKEIGACHCHQCRTWTGGPLLTIDCGSNVSFEGQEHISFFNSSEWAERGFCSGCGTHLFYRLKENHQYFMPVGIFEDDGKLVFDHQIFIDEKPEYYDFGCVANFFRDRKALTFPLF</sequence>
<dbReference type="InterPro" id="IPR006913">
    <property type="entry name" value="CENP-V/GFA"/>
</dbReference>